<evidence type="ECO:0000313" key="5">
    <source>
        <dbReference type="RefSeq" id="XP_019087621.1"/>
    </source>
</evidence>
<organism evidence="4 5">
    <name type="scientific">Camelina sativa</name>
    <name type="common">False flax</name>
    <name type="synonym">Myagrum sativum</name>
    <dbReference type="NCBI Taxonomy" id="90675"/>
    <lineage>
        <taxon>Eukaryota</taxon>
        <taxon>Viridiplantae</taxon>
        <taxon>Streptophyta</taxon>
        <taxon>Embryophyta</taxon>
        <taxon>Tracheophyta</taxon>
        <taxon>Spermatophyta</taxon>
        <taxon>Magnoliopsida</taxon>
        <taxon>eudicotyledons</taxon>
        <taxon>Gunneridae</taxon>
        <taxon>Pentapetalae</taxon>
        <taxon>rosids</taxon>
        <taxon>malvids</taxon>
        <taxon>Brassicales</taxon>
        <taxon>Brassicaceae</taxon>
        <taxon>Camelineae</taxon>
        <taxon>Camelina</taxon>
    </lineage>
</organism>
<evidence type="ECO:0000256" key="1">
    <source>
        <dbReference type="SAM" id="MobiDB-lite"/>
    </source>
</evidence>
<dbReference type="Proteomes" id="UP000694864">
    <property type="component" value="Chromosome 11"/>
</dbReference>
<dbReference type="InterPro" id="IPR054722">
    <property type="entry name" value="PolX-like_BBD"/>
</dbReference>
<feature type="compositionally biased region" description="Basic residues" evidence="1">
    <location>
        <begin position="110"/>
        <end position="120"/>
    </location>
</feature>
<dbReference type="GeneID" id="104725667"/>
<keyword evidence="4" id="KW-1185">Reference proteome</keyword>
<dbReference type="PANTHER" id="PTHR47481:SF41">
    <property type="entry name" value="COPIA-LIKE POLYPROTEIN_RETROTRANSPOSON"/>
    <property type="match status" value="1"/>
</dbReference>
<name>A0ABM1QLI3_CAMSA</name>
<dbReference type="InterPro" id="IPR025724">
    <property type="entry name" value="GAG-pre-integrase_dom"/>
</dbReference>
<feature type="compositionally biased region" description="Polar residues" evidence="1">
    <location>
        <begin position="84"/>
        <end position="108"/>
    </location>
</feature>
<gene>
    <name evidence="5" type="primary">LOC104725667</name>
</gene>
<proteinExistence type="predicted"/>
<dbReference type="Pfam" id="PF13976">
    <property type="entry name" value="gag_pre-integrs"/>
    <property type="match status" value="1"/>
</dbReference>
<dbReference type="Pfam" id="PF22936">
    <property type="entry name" value="Pol_BBD"/>
    <property type="match status" value="1"/>
</dbReference>
<feature type="domain" description="Retrovirus-related Pol polyprotein from transposon TNT 1-94-like beta-barrel" evidence="3">
    <location>
        <begin position="218"/>
        <end position="295"/>
    </location>
</feature>
<feature type="domain" description="GAG-pre-integrase" evidence="2">
    <location>
        <begin position="328"/>
        <end position="393"/>
    </location>
</feature>
<protein>
    <submittedName>
        <fullName evidence="5">Uncharacterized protein LOC104725667</fullName>
    </submittedName>
</protein>
<evidence type="ECO:0000259" key="3">
    <source>
        <dbReference type="Pfam" id="PF22936"/>
    </source>
</evidence>
<reference evidence="5" key="2">
    <citation type="submission" date="2025-08" db="UniProtKB">
        <authorList>
            <consortium name="RefSeq"/>
        </authorList>
    </citation>
    <scope>IDENTIFICATION</scope>
    <source>
        <tissue evidence="5">Leaf</tissue>
    </source>
</reference>
<reference evidence="4" key="1">
    <citation type="journal article" date="2014" name="Nat. Commun.">
        <title>The emerging biofuel crop Camelina sativa retains a highly undifferentiated hexaploid genome structure.</title>
        <authorList>
            <person name="Kagale S."/>
            <person name="Koh C."/>
            <person name="Nixon J."/>
            <person name="Bollina V."/>
            <person name="Clarke W.E."/>
            <person name="Tuteja R."/>
            <person name="Spillane C."/>
            <person name="Robinson S.J."/>
            <person name="Links M.G."/>
            <person name="Clarke C."/>
            <person name="Higgins E.E."/>
            <person name="Huebert T."/>
            <person name="Sharpe A.G."/>
            <person name="Parkin I.A."/>
        </authorList>
    </citation>
    <scope>NUCLEOTIDE SEQUENCE [LARGE SCALE GENOMIC DNA]</scope>
    <source>
        <strain evidence="4">cv. DH55</strain>
    </source>
</reference>
<feature type="compositionally biased region" description="Pro residues" evidence="1">
    <location>
        <begin position="140"/>
        <end position="152"/>
    </location>
</feature>
<dbReference type="RefSeq" id="XP_019087621.1">
    <property type="nucleotide sequence ID" value="XM_019232076.1"/>
</dbReference>
<dbReference type="PANTHER" id="PTHR47481">
    <property type="match status" value="1"/>
</dbReference>
<feature type="region of interest" description="Disordered" evidence="1">
    <location>
        <begin position="77"/>
        <end position="161"/>
    </location>
</feature>
<sequence length="433" mass="47694">MSDLLANVDSPITERSLVIHMLNELSEKFDNIHNVIKHKSPFPSFAAARSMLLLEEEHLNKPSKQVTSAPLGISTPHLLYTDASPATPSSYPATNNRNSSPQHFPPQTNRGHHNRGRGRGRNTGYRGRGRHNPHHNSWMPQPPSYWPAPPPHQQWNQQQWRPSPMAYHVSTTLPPNTSILGAYPPAVPQGPPMPTVIPPNIAQAFGTMTLQNPQDSNWYMDTVATAHIPSEPGTLLSVFNSSTIPSITVGNGSSLPTTSIGYHYLPSKTRPLHLNNVLVCPSIIKNLVSIRQFTTDNWVSIEFDPFGFLVKDLSTRTPLLRCDSSGSLYSITNSSTPLTSPQDFLSTSVSSTVWHRRLGHPGNSILNSLISTGSIKCSKPDSSLCHACQLGKHIHLPFDNSDLIISEPFQIIHSDVWTSPVSSISGIKYYVIS</sequence>
<evidence type="ECO:0000313" key="4">
    <source>
        <dbReference type="Proteomes" id="UP000694864"/>
    </source>
</evidence>
<accession>A0ABM1QLI3</accession>
<evidence type="ECO:0000259" key="2">
    <source>
        <dbReference type="Pfam" id="PF13976"/>
    </source>
</evidence>